<evidence type="ECO:0000313" key="3">
    <source>
        <dbReference type="Proteomes" id="UP000279799"/>
    </source>
</evidence>
<dbReference type="KEGG" id="adp:NCTC12871_00443"/>
<keyword evidence="3" id="KW-1185">Reference proteome</keyword>
<reference evidence="2 3" key="1">
    <citation type="submission" date="2018-12" db="EMBL/GenBank/DDBJ databases">
        <authorList>
            <consortium name="Pathogen Informatics"/>
        </authorList>
    </citation>
    <scope>NUCLEOTIDE SEQUENCE [LARGE SCALE GENOMIC DNA]</scope>
    <source>
        <strain evidence="2 3">NCTC12871</strain>
    </source>
</reference>
<dbReference type="InterPro" id="IPR035333">
    <property type="entry name" value="DUF5389"/>
</dbReference>
<protein>
    <submittedName>
        <fullName evidence="2">Uncharacterized protein</fullName>
    </submittedName>
</protein>
<name>A0A448TSJ9_9PAST</name>
<keyword evidence="1" id="KW-0812">Transmembrane</keyword>
<evidence type="ECO:0000256" key="1">
    <source>
        <dbReference type="SAM" id="Phobius"/>
    </source>
</evidence>
<dbReference type="OrthoDB" id="5690765at2"/>
<dbReference type="Pfam" id="PF17364">
    <property type="entry name" value="DUF5389"/>
    <property type="match status" value="1"/>
</dbReference>
<dbReference type="RefSeq" id="WP_126598583.1">
    <property type="nucleotide sequence ID" value="NZ_LR134510.1"/>
</dbReference>
<keyword evidence="1" id="KW-0472">Membrane</keyword>
<dbReference type="EMBL" id="LR134510">
    <property type="protein sequence ID" value="VEJ09014.1"/>
    <property type="molecule type" value="Genomic_DNA"/>
</dbReference>
<feature type="transmembrane region" description="Helical" evidence="1">
    <location>
        <begin position="12"/>
        <end position="33"/>
    </location>
</feature>
<dbReference type="AlphaFoldDB" id="A0A448TSJ9"/>
<accession>A0A448TSJ9</accession>
<keyword evidence="1" id="KW-1133">Transmembrane helix</keyword>
<feature type="transmembrane region" description="Helical" evidence="1">
    <location>
        <begin position="85"/>
        <end position="108"/>
    </location>
</feature>
<sequence>MKSRKNNSLPTGFTPFAWAIGFFCLPIVLYPVALLLSPNIMDNPHLSQWTIRIMITFFWIYPFLLGLVSRIWYVVHQRNPLIGRWGLGLSILAFYLIVYYILDVGFIYHLPSVMH</sequence>
<organism evidence="2 3">
    <name type="scientific">Actinobacillus delphinicola</name>
    <dbReference type="NCBI Taxonomy" id="51161"/>
    <lineage>
        <taxon>Bacteria</taxon>
        <taxon>Pseudomonadati</taxon>
        <taxon>Pseudomonadota</taxon>
        <taxon>Gammaproteobacteria</taxon>
        <taxon>Pasteurellales</taxon>
        <taxon>Pasteurellaceae</taxon>
        <taxon>Actinobacillus</taxon>
    </lineage>
</organism>
<feature type="transmembrane region" description="Helical" evidence="1">
    <location>
        <begin position="53"/>
        <end position="73"/>
    </location>
</feature>
<evidence type="ECO:0000313" key="2">
    <source>
        <dbReference type="EMBL" id="VEJ09014.1"/>
    </source>
</evidence>
<gene>
    <name evidence="2" type="ORF">NCTC12871_00443</name>
</gene>
<proteinExistence type="predicted"/>
<dbReference type="Proteomes" id="UP000279799">
    <property type="component" value="Chromosome"/>
</dbReference>